<gene>
    <name evidence="2" type="ORF">BC792_10651</name>
</gene>
<reference evidence="2 3" key="1">
    <citation type="submission" date="2019-07" db="EMBL/GenBank/DDBJ databases">
        <title>Genomic Encyclopedia of Archaeal and Bacterial Type Strains, Phase II (KMG-II): from individual species to whole genera.</title>
        <authorList>
            <person name="Goeker M."/>
        </authorList>
    </citation>
    <scope>NUCLEOTIDE SEQUENCE [LARGE SCALE GENOMIC DNA]</scope>
    <source>
        <strain evidence="2 3">DSM 18850</strain>
    </source>
</reference>
<dbReference type="AlphaFoldDB" id="A0A5S5DK53"/>
<keyword evidence="3" id="KW-1185">Reference proteome</keyword>
<dbReference type="Proteomes" id="UP000325105">
    <property type="component" value="Unassembled WGS sequence"/>
</dbReference>
<organism evidence="2 3">
    <name type="scientific">Sphingobacterium allocomposti</name>
    <dbReference type="NCBI Taxonomy" id="415956"/>
    <lineage>
        <taxon>Bacteria</taxon>
        <taxon>Pseudomonadati</taxon>
        <taxon>Bacteroidota</taxon>
        <taxon>Sphingobacteriia</taxon>
        <taxon>Sphingobacteriales</taxon>
        <taxon>Sphingobacteriaceae</taxon>
        <taxon>Sphingobacterium</taxon>
    </lineage>
</organism>
<evidence type="ECO:0000313" key="3">
    <source>
        <dbReference type="Proteomes" id="UP000325105"/>
    </source>
</evidence>
<dbReference type="PROSITE" id="PS51257">
    <property type="entry name" value="PROKAR_LIPOPROTEIN"/>
    <property type="match status" value="1"/>
</dbReference>
<comment type="caution">
    <text evidence="2">The sequence shown here is derived from an EMBL/GenBank/DDBJ whole genome shotgun (WGS) entry which is preliminary data.</text>
</comment>
<proteinExistence type="predicted"/>
<dbReference type="OrthoDB" id="680152at2"/>
<accession>A0A5S5DK53</accession>
<name>A0A5S5DK53_9SPHI</name>
<protein>
    <recommendedName>
        <fullName evidence="4">Quinol oxidase subunit 4</fullName>
    </recommendedName>
</protein>
<evidence type="ECO:0008006" key="4">
    <source>
        <dbReference type="Google" id="ProtNLM"/>
    </source>
</evidence>
<sequence>MKKILGFMLVGMIVLSLSSCYTHRHPHGHVPPGKAKKIYGSKSAKRHAPGQKKKRHKKGRHHHRHDVYIPIGW</sequence>
<dbReference type="EMBL" id="VNHX01000006">
    <property type="protein sequence ID" value="TYP96343.1"/>
    <property type="molecule type" value="Genomic_DNA"/>
</dbReference>
<feature type="region of interest" description="Disordered" evidence="1">
    <location>
        <begin position="24"/>
        <end position="65"/>
    </location>
</feature>
<evidence type="ECO:0000256" key="1">
    <source>
        <dbReference type="SAM" id="MobiDB-lite"/>
    </source>
</evidence>
<evidence type="ECO:0000313" key="2">
    <source>
        <dbReference type="EMBL" id="TYP96343.1"/>
    </source>
</evidence>